<dbReference type="EMBL" id="CP016786">
    <property type="protein sequence ID" value="ASW44135.1"/>
    <property type="molecule type" value="Genomic_DNA"/>
</dbReference>
<evidence type="ECO:0000256" key="4">
    <source>
        <dbReference type="ARBA" id="ARBA00023014"/>
    </source>
</evidence>
<evidence type="ECO:0000256" key="3">
    <source>
        <dbReference type="ARBA" id="ARBA00023004"/>
    </source>
</evidence>
<keyword evidence="8" id="KW-1185">Reference proteome</keyword>
<feature type="domain" description="Rieske" evidence="6">
    <location>
        <begin position="396"/>
        <end position="480"/>
    </location>
</feature>
<keyword evidence="5" id="KW-0472">Membrane</keyword>
<dbReference type="InterPro" id="IPR017941">
    <property type="entry name" value="Rieske_2Fe-2S"/>
</dbReference>
<keyword evidence="3" id="KW-0408">Iron</keyword>
<dbReference type="Gene3D" id="3.50.50.60">
    <property type="entry name" value="FAD/NAD(P)-binding domain"/>
    <property type="match status" value="1"/>
</dbReference>
<evidence type="ECO:0000256" key="5">
    <source>
        <dbReference type="SAM" id="Phobius"/>
    </source>
</evidence>
<reference evidence="7 8" key="1">
    <citation type="submission" date="2016-08" db="EMBL/GenBank/DDBJ databases">
        <title>Complete Genome Sequence Of The Indigo Reducing Clostridium isatidis DSM15098.</title>
        <authorList>
            <person name="Little G.T."/>
            <person name="Minton N.P."/>
        </authorList>
    </citation>
    <scope>NUCLEOTIDE SEQUENCE [LARGE SCALE GENOMIC DNA]</scope>
    <source>
        <strain evidence="7 8">DSM 15098</strain>
    </source>
</reference>
<keyword evidence="2" id="KW-0479">Metal-binding</keyword>
<dbReference type="RefSeq" id="WP_119866261.1">
    <property type="nucleotide sequence ID" value="NZ_CP016786.1"/>
</dbReference>
<keyword evidence="5" id="KW-0812">Transmembrane</keyword>
<keyword evidence="5" id="KW-1133">Transmembrane helix</keyword>
<proteinExistence type="predicted"/>
<feature type="transmembrane region" description="Helical" evidence="5">
    <location>
        <begin position="21"/>
        <end position="41"/>
    </location>
</feature>
<dbReference type="GO" id="GO:0046872">
    <property type="term" value="F:metal ion binding"/>
    <property type="evidence" value="ECO:0007669"/>
    <property type="project" value="UniProtKB-KW"/>
</dbReference>
<organism evidence="7 8">
    <name type="scientific">Clostridium isatidis</name>
    <dbReference type="NCBI Taxonomy" id="182773"/>
    <lineage>
        <taxon>Bacteria</taxon>
        <taxon>Bacillati</taxon>
        <taxon>Bacillota</taxon>
        <taxon>Clostridia</taxon>
        <taxon>Eubacteriales</taxon>
        <taxon>Clostridiaceae</taxon>
        <taxon>Clostridium</taxon>
    </lineage>
</organism>
<dbReference type="PANTHER" id="PTHR13847:SF274">
    <property type="entry name" value="RIESKE 2FE-2S IRON-SULFUR PROTEIN YHFW-RELATED"/>
    <property type="match status" value="1"/>
</dbReference>
<dbReference type="KEGG" id="cia:BEN51_11905"/>
<dbReference type="PROSITE" id="PS51296">
    <property type="entry name" value="RIESKE"/>
    <property type="match status" value="1"/>
</dbReference>
<name>A0A343JF27_9CLOT</name>
<dbReference type="Pfam" id="PF00355">
    <property type="entry name" value="Rieske"/>
    <property type="match status" value="1"/>
</dbReference>
<dbReference type="InterPro" id="IPR006076">
    <property type="entry name" value="FAD-dep_OxRdtase"/>
</dbReference>
<dbReference type="SUPFAM" id="SSF51905">
    <property type="entry name" value="FAD/NAD(P)-binding domain"/>
    <property type="match status" value="1"/>
</dbReference>
<dbReference type="Gene3D" id="2.102.10.10">
    <property type="entry name" value="Rieske [2Fe-2S] iron-sulphur domain"/>
    <property type="match status" value="1"/>
</dbReference>
<dbReference type="InterPro" id="IPR036922">
    <property type="entry name" value="Rieske_2Fe-2S_sf"/>
</dbReference>
<dbReference type="GO" id="GO:0005737">
    <property type="term" value="C:cytoplasm"/>
    <property type="evidence" value="ECO:0007669"/>
    <property type="project" value="TreeGrafter"/>
</dbReference>
<accession>A0A343JF27</accession>
<sequence>MKSVWLENYNIEKRESLKGNINVEAVVVGAGITGLLTAYMLQKKGVEVIVIDRGRILNGNTKNTTAKVTIQHNLIYDKLLKEFNEENAKRYAEANRLALENYKKIIEENKIDCDFENVDAYVYSLNNPEKIINEYEAAKKIGIDSELLDEIELPFKIAKAVKFKNQAQFNPVKFLNFIAKDLKIYEDTKAIDIKDGLVITNRGEIKAEHIVVATQYPIINVPGYYFLRMHQERDYVIALKNAQKLKGIYRDENEEGYSFRNYKDLLILTGGSVRTGANEEGGKYDQLREYAKQLYPASIEEFNWSAQDCMTSDYIPFIGIYSDEMPNVYVATGYNKWGMTSSMVAAIIISDKITGKENDFNEIFSPSRFDLTASIKNLTKDFGTTVYNFIAQKISLPESVLEDVKLGHGGIITYEGEKLGVYKNNKGEVFTVSSKCPHLGCELKWNPDDLAWECPCHGSRFDYKGNFLNSPTIKELKYEE</sequence>
<dbReference type="OrthoDB" id="9767869at2"/>
<evidence type="ECO:0000313" key="7">
    <source>
        <dbReference type="EMBL" id="ASW44135.1"/>
    </source>
</evidence>
<gene>
    <name evidence="7" type="ORF">BEN51_11905</name>
</gene>
<dbReference type="SUPFAM" id="SSF50022">
    <property type="entry name" value="ISP domain"/>
    <property type="match status" value="1"/>
</dbReference>
<keyword evidence="1" id="KW-0001">2Fe-2S</keyword>
<evidence type="ECO:0000313" key="8">
    <source>
        <dbReference type="Proteomes" id="UP000264883"/>
    </source>
</evidence>
<dbReference type="GO" id="GO:0016705">
    <property type="term" value="F:oxidoreductase activity, acting on paired donors, with incorporation or reduction of molecular oxygen"/>
    <property type="evidence" value="ECO:0007669"/>
    <property type="project" value="UniProtKB-ARBA"/>
</dbReference>
<keyword evidence="4" id="KW-0411">Iron-sulfur</keyword>
<dbReference type="Proteomes" id="UP000264883">
    <property type="component" value="Chromosome"/>
</dbReference>
<dbReference type="Gene3D" id="3.30.9.10">
    <property type="entry name" value="D-Amino Acid Oxidase, subunit A, domain 2"/>
    <property type="match status" value="1"/>
</dbReference>
<evidence type="ECO:0000259" key="6">
    <source>
        <dbReference type="PROSITE" id="PS51296"/>
    </source>
</evidence>
<dbReference type="Pfam" id="PF01266">
    <property type="entry name" value="DAO"/>
    <property type="match status" value="1"/>
</dbReference>
<dbReference type="GO" id="GO:0004497">
    <property type="term" value="F:monooxygenase activity"/>
    <property type="evidence" value="ECO:0007669"/>
    <property type="project" value="UniProtKB-ARBA"/>
</dbReference>
<evidence type="ECO:0000256" key="1">
    <source>
        <dbReference type="ARBA" id="ARBA00022714"/>
    </source>
</evidence>
<dbReference type="AlphaFoldDB" id="A0A343JF27"/>
<evidence type="ECO:0000256" key="2">
    <source>
        <dbReference type="ARBA" id="ARBA00022723"/>
    </source>
</evidence>
<protein>
    <submittedName>
        <fullName evidence="7">FAD-dependent oxidoreductase</fullName>
    </submittedName>
</protein>
<dbReference type="InterPro" id="IPR036188">
    <property type="entry name" value="FAD/NAD-bd_sf"/>
</dbReference>
<dbReference type="PANTHER" id="PTHR13847">
    <property type="entry name" value="SARCOSINE DEHYDROGENASE-RELATED"/>
    <property type="match status" value="1"/>
</dbReference>
<dbReference type="GO" id="GO:0051537">
    <property type="term" value="F:2 iron, 2 sulfur cluster binding"/>
    <property type="evidence" value="ECO:0007669"/>
    <property type="project" value="UniProtKB-KW"/>
</dbReference>